<dbReference type="EMBL" id="JAGKQM010000002">
    <property type="protein sequence ID" value="KAH0939100.1"/>
    <property type="molecule type" value="Genomic_DNA"/>
</dbReference>
<evidence type="ECO:0000256" key="2">
    <source>
        <dbReference type="SAM" id="Phobius"/>
    </source>
</evidence>
<dbReference type="Proteomes" id="UP000824890">
    <property type="component" value="Unassembled WGS sequence"/>
</dbReference>
<proteinExistence type="predicted"/>
<name>A0ABQ8EES2_BRANA</name>
<evidence type="ECO:0008006" key="5">
    <source>
        <dbReference type="Google" id="ProtNLM"/>
    </source>
</evidence>
<gene>
    <name evidence="3" type="ORF">HID58_006561</name>
</gene>
<keyword evidence="4" id="KW-1185">Reference proteome</keyword>
<organism evidence="3 4">
    <name type="scientific">Brassica napus</name>
    <name type="common">Rape</name>
    <dbReference type="NCBI Taxonomy" id="3708"/>
    <lineage>
        <taxon>Eukaryota</taxon>
        <taxon>Viridiplantae</taxon>
        <taxon>Streptophyta</taxon>
        <taxon>Embryophyta</taxon>
        <taxon>Tracheophyta</taxon>
        <taxon>Spermatophyta</taxon>
        <taxon>Magnoliopsida</taxon>
        <taxon>eudicotyledons</taxon>
        <taxon>Gunneridae</taxon>
        <taxon>Pentapetalae</taxon>
        <taxon>rosids</taxon>
        <taxon>malvids</taxon>
        <taxon>Brassicales</taxon>
        <taxon>Brassicaceae</taxon>
        <taxon>Brassiceae</taxon>
        <taxon>Brassica</taxon>
    </lineage>
</organism>
<evidence type="ECO:0000256" key="1">
    <source>
        <dbReference type="SAM" id="MobiDB-lite"/>
    </source>
</evidence>
<protein>
    <recommendedName>
        <fullName evidence="5">Aminotransferase-like plant mobile domain-containing protein</fullName>
    </recommendedName>
</protein>
<evidence type="ECO:0000313" key="4">
    <source>
        <dbReference type="Proteomes" id="UP000824890"/>
    </source>
</evidence>
<keyword evidence="2" id="KW-0472">Membrane</keyword>
<accession>A0ABQ8EES2</accession>
<keyword evidence="2" id="KW-0812">Transmembrane</keyword>
<feature type="compositionally biased region" description="Low complexity" evidence="1">
    <location>
        <begin position="371"/>
        <end position="380"/>
    </location>
</feature>
<reference evidence="3 4" key="1">
    <citation type="submission" date="2021-05" db="EMBL/GenBank/DDBJ databases">
        <title>Genome Assembly of Synthetic Allotetraploid Brassica napus Reveals Homoeologous Exchanges between Subgenomes.</title>
        <authorList>
            <person name="Davis J.T."/>
        </authorList>
    </citation>
    <scope>NUCLEOTIDE SEQUENCE [LARGE SCALE GENOMIC DNA]</scope>
    <source>
        <strain evidence="4">cv. Da-Ae</strain>
        <tissue evidence="3">Seedling</tissue>
    </source>
</reference>
<feature type="transmembrane region" description="Helical" evidence="2">
    <location>
        <begin position="20"/>
        <end position="44"/>
    </location>
</feature>
<keyword evidence="2" id="KW-1133">Transmembrane helix</keyword>
<sequence>IDSLWPGTIKHFENHFLCIYIILTKYIIFSNTMVLLSLSLSSYFESMAPEKLGPHRPTIIDAKHIEAIYELWGVAYAVEIEHPDDGETPKTVRPGYCGPTCRISKTKACHFLFLIFFLRRLWSLRWILLRWCLISSATSWRFEEGLKFSLGELKQLFAIKQNSGFPGTRILAPRAGQSIIDGIPNRDDRWIEKFFVFTINPVSVGDFDFGRIPREWSGKIEPFSSTPMTPDLRGLIATLQRGNPQWLAFTVDRIRAACALPPGENRATLFGLQIPFDQGRVVERGKSRPCPIVLTNPLRSGHWNELRKLGADRFLDRGRILSLLVLWIDRYQSPFLLVGLERRRLLQPVLSVIELLMTTSIHRLTNADDINSVSSNSPSSGLPPPLRAPGEGTSQVDPSTHLPDVQETSLWRFSYDNEVPILENPERLALIWHKIREKGCELPSLGHMREHDAYVWMEVTNSKTVEATNEYAALMERRLIGGHLLTIQQLRGELEAFRATEQQREVEIEGLKGKLVAAETEKVAVQKDLYSMKEKHRREIEGRDAATRKECNLARLSLAREYDAVLAVVKDKLQKKKKETAVEIRLQETEYNEGGFELEEELERLKDQEISLDVDYGLASVLDPSFIHLELPEVPGDSVDQKLCED</sequence>
<evidence type="ECO:0000313" key="3">
    <source>
        <dbReference type="EMBL" id="KAH0939100.1"/>
    </source>
</evidence>
<feature type="region of interest" description="Disordered" evidence="1">
    <location>
        <begin position="369"/>
        <end position="402"/>
    </location>
</feature>
<feature type="non-terminal residue" evidence="3">
    <location>
        <position position="1"/>
    </location>
</feature>
<comment type="caution">
    <text evidence="3">The sequence shown here is derived from an EMBL/GenBank/DDBJ whole genome shotgun (WGS) entry which is preliminary data.</text>
</comment>